<protein>
    <submittedName>
        <fullName evidence="1">Uncharacterized protein</fullName>
    </submittedName>
</protein>
<dbReference type="EMBL" id="MLFU01000011">
    <property type="protein sequence ID" value="KAK1503516.1"/>
    <property type="molecule type" value="Genomic_DNA"/>
</dbReference>
<evidence type="ECO:0000313" key="1">
    <source>
        <dbReference type="EMBL" id="KAK1503516.1"/>
    </source>
</evidence>
<dbReference type="GeneID" id="85405096"/>
<dbReference type="RefSeq" id="XP_060384812.1">
    <property type="nucleotide sequence ID" value="XM_060520858.1"/>
</dbReference>
<evidence type="ECO:0000313" key="2">
    <source>
        <dbReference type="Proteomes" id="UP001227543"/>
    </source>
</evidence>
<sequence length="43" mass="4912">MSTSQKIAFLFAQHGLNMRRAAGTQNYDRSGLWNLSRRSHCEA</sequence>
<keyword evidence="2" id="KW-1185">Reference proteome</keyword>
<reference evidence="1 2" key="1">
    <citation type="submission" date="2016-10" db="EMBL/GenBank/DDBJ databases">
        <title>The genome sequence of Colletotrichum fioriniae PJ7.</title>
        <authorList>
            <person name="Baroncelli R."/>
        </authorList>
    </citation>
    <scope>NUCLEOTIDE SEQUENCE [LARGE SCALE GENOMIC DNA]</scope>
    <source>
        <strain evidence="1 2">Tom-12</strain>
    </source>
</reference>
<organism evidence="1 2">
    <name type="scientific">Colletotrichum tamarilloi</name>
    <dbReference type="NCBI Taxonomy" id="1209934"/>
    <lineage>
        <taxon>Eukaryota</taxon>
        <taxon>Fungi</taxon>
        <taxon>Dikarya</taxon>
        <taxon>Ascomycota</taxon>
        <taxon>Pezizomycotina</taxon>
        <taxon>Sordariomycetes</taxon>
        <taxon>Hypocreomycetidae</taxon>
        <taxon>Glomerellales</taxon>
        <taxon>Glomerellaceae</taxon>
        <taxon>Colletotrichum</taxon>
        <taxon>Colletotrichum acutatum species complex</taxon>
    </lineage>
</organism>
<comment type="caution">
    <text evidence="1">The sequence shown here is derived from an EMBL/GenBank/DDBJ whole genome shotgun (WGS) entry which is preliminary data.</text>
</comment>
<proteinExistence type="predicted"/>
<name>A0ABQ9RH85_9PEZI</name>
<gene>
    <name evidence="1" type="ORF">CTAM01_04828</name>
</gene>
<accession>A0ABQ9RH85</accession>
<dbReference type="Proteomes" id="UP001227543">
    <property type="component" value="Unassembled WGS sequence"/>
</dbReference>